<dbReference type="InterPro" id="IPR017871">
    <property type="entry name" value="ABC_transporter-like_CS"/>
</dbReference>
<dbReference type="RefSeq" id="WP_311636313.1">
    <property type="nucleotide sequence ID" value="NZ_JAVRFF010000027.1"/>
</dbReference>
<dbReference type="PANTHER" id="PTHR43790">
    <property type="entry name" value="CARBOHYDRATE TRANSPORT ATP-BINDING PROTEIN MG119-RELATED"/>
    <property type="match status" value="1"/>
</dbReference>
<dbReference type="PANTHER" id="PTHR43790:SF9">
    <property type="entry name" value="GALACTOFURANOSE TRANSPORTER ATP-BINDING PROTEIN YTFR"/>
    <property type="match status" value="1"/>
</dbReference>
<dbReference type="GO" id="GO:0005524">
    <property type="term" value="F:ATP binding"/>
    <property type="evidence" value="ECO:0007669"/>
    <property type="project" value="UniProtKB-KW"/>
</dbReference>
<dbReference type="InterPro" id="IPR027417">
    <property type="entry name" value="P-loop_NTPase"/>
</dbReference>
<dbReference type="InterPro" id="IPR003593">
    <property type="entry name" value="AAA+_ATPase"/>
</dbReference>
<proteinExistence type="predicted"/>
<sequence length="505" mass="53304">MLAVTGLGKSFPGVRALSDVDLTVRAGTVHALVGENGAGKSTLIKVLTGVYRPDAGEVVYDGAPVRFATPLAAQRAGISTIYQEVNLVPLMSVARNLCLGREPRGRLGLIDFRRMHREAEEALGRLGLRVDVRRPLRELGVGAQQMVALARAVAVDARVVVMDEPTSSLEPREVATLFGVIRMLRGQGVAVVYVSHRMDELYEICDEVTVLRDGRVVHTGPLAGLDRLRLVSLMLGREIGEVRAEGLTKFSGTHDTAAEPVLTATNLTVRHRLRGVSLSVRPGEVVGLGGLLGSGRSETAKAIAGALPTDAGRVSVAGTAVRPGSTAAAIRAGISLLPEDRKAEGVVPGLSVRENIALAALPSLSRFGLVDDARIDRIVETFMKRLRIKAAGPHQKVGELSGGNQQKVLLARWLALHPKVLLLDEPTRGIDVGAKAEVQALIDELADDGLAVLLISSDTEELIEGSDRVVVLKEGVVVSELTGAAVTEDALMRAIAAVPAGGPDD</sequence>
<protein>
    <submittedName>
        <fullName evidence="6">Sugar ABC transporter ATP-binding protein</fullName>
    </submittedName>
</protein>
<dbReference type="Proteomes" id="UP001180489">
    <property type="component" value="Unassembled WGS sequence"/>
</dbReference>
<evidence type="ECO:0000256" key="4">
    <source>
        <dbReference type="ARBA" id="ARBA00022840"/>
    </source>
</evidence>
<dbReference type="SUPFAM" id="SSF52540">
    <property type="entry name" value="P-loop containing nucleoside triphosphate hydrolases"/>
    <property type="match status" value="2"/>
</dbReference>
<keyword evidence="1" id="KW-0813">Transport</keyword>
<keyword evidence="2" id="KW-0677">Repeat</keyword>
<dbReference type="CDD" id="cd03215">
    <property type="entry name" value="ABC_Carb_Monos_II"/>
    <property type="match status" value="1"/>
</dbReference>
<keyword evidence="3" id="KW-0547">Nucleotide-binding</keyword>
<dbReference type="EMBL" id="JAVRFF010000027">
    <property type="protein sequence ID" value="MDT0475152.1"/>
    <property type="molecule type" value="Genomic_DNA"/>
</dbReference>
<dbReference type="Gene3D" id="3.40.50.300">
    <property type="entry name" value="P-loop containing nucleotide triphosphate hydrolases"/>
    <property type="match status" value="2"/>
</dbReference>
<reference evidence="6" key="1">
    <citation type="submission" date="2024-05" db="EMBL/GenBank/DDBJ databases">
        <title>30 novel species of actinomycetes from the DSMZ collection.</title>
        <authorList>
            <person name="Nouioui I."/>
        </authorList>
    </citation>
    <scope>NUCLEOTIDE SEQUENCE</scope>
    <source>
        <strain evidence="6">DSM 41014</strain>
    </source>
</reference>
<dbReference type="PROSITE" id="PS00211">
    <property type="entry name" value="ABC_TRANSPORTER_1"/>
    <property type="match status" value="1"/>
</dbReference>
<evidence type="ECO:0000256" key="1">
    <source>
        <dbReference type="ARBA" id="ARBA00022448"/>
    </source>
</evidence>
<evidence type="ECO:0000313" key="6">
    <source>
        <dbReference type="EMBL" id="MDT0475152.1"/>
    </source>
</evidence>
<accession>A0ABU2UQP7</accession>
<dbReference type="SMART" id="SM00382">
    <property type="entry name" value="AAA"/>
    <property type="match status" value="2"/>
</dbReference>
<dbReference type="Pfam" id="PF00005">
    <property type="entry name" value="ABC_tran"/>
    <property type="match status" value="2"/>
</dbReference>
<feature type="domain" description="ABC transporter" evidence="5">
    <location>
        <begin position="2"/>
        <end position="238"/>
    </location>
</feature>
<dbReference type="InterPro" id="IPR050107">
    <property type="entry name" value="ABC_carbohydrate_import_ATPase"/>
</dbReference>
<feature type="domain" description="ABC transporter" evidence="5">
    <location>
        <begin position="242"/>
        <end position="499"/>
    </location>
</feature>
<evidence type="ECO:0000256" key="2">
    <source>
        <dbReference type="ARBA" id="ARBA00022737"/>
    </source>
</evidence>
<organism evidence="6 7">
    <name type="scientific">Streptomyces hintoniae</name>
    <dbReference type="NCBI Taxonomy" id="3075521"/>
    <lineage>
        <taxon>Bacteria</taxon>
        <taxon>Bacillati</taxon>
        <taxon>Actinomycetota</taxon>
        <taxon>Actinomycetes</taxon>
        <taxon>Kitasatosporales</taxon>
        <taxon>Streptomycetaceae</taxon>
        <taxon>Streptomyces</taxon>
    </lineage>
</organism>
<keyword evidence="7" id="KW-1185">Reference proteome</keyword>
<dbReference type="PROSITE" id="PS50893">
    <property type="entry name" value="ABC_TRANSPORTER_2"/>
    <property type="match status" value="2"/>
</dbReference>
<dbReference type="CDD" id="cd03216">
    <property type="entry name" value="ABC_Carb_Monos_I"/>
    <property type="match status" value="1"/>
</dbReference>
<evidence type="ECO:0000256" key="3">
    <source>
        <dbReference type="ARBA" id="ARBA00022741"/>
    </source>
</evidence>
<dbReference type="InterPro" id="IPR003439">
    <property type="entry name" value="ABC_transporter-like_ATP-bd"/>
</dbReference>
<gene>
    <name evidence="6" type="ORF">RM863_23785</name>
</gene>
<evidence type="ECO:0000313" key="7">
    <source>
        <dbReference type="Proteomes" id="UP001180489"/>
    </source>
</evidence>
<name>A0ABU2UQP7_9ACTN</name>
<evidence type="ECO:0000259" key="5">
    <source>
        <dbReference type="PROSITE" id="PS50893"/>
    </source>
</evidence>
<keyword evidence="4 6" id="KW-0067">ATP-binding</keyword>
<comment type="caution">
    <text evidence="6">The sequence shown here is derived from an EMBL/GenBank/DDBJ whole genome shotgun (WGS) entry which is preliminary data.</text>
</comment>